<accession>A6DRE7</accession>
<protein>
    <submittedName>
        <fullName evidence="1">Uncharacterized protein</fullName>
    </submittedName>
</protein>
<reference evidence="1 2" key="1">
    <citation type="journal article" date="2010" name="J. Bacteriol.">
        <title>Genome sequence of Lentisphaera araneosa HTCC2155T, the type species of the order Lentisphaerales in the phylum Lentisphaerae.</title>
        <authorList>
            <person name="Thrash J.C."/>
            <person name="Cho J.C."/>
            <person name="Vergin K.L."/>
            <person name="Morris R.M."/>
            <person name="Giovannoni S.J."/>
        </authorList>
    </citation>
    <scope>NUCLEOTIDE SEQUENCE [LARGE SCALE GENOMIC DNA]</scope>
    <source>
        <strain evidence="1 2">HTCC2155</strain>
    </source>
</reference>
<sequence length="233" mass="26908">MIYTNSYDLIKELYRRELLKGMRIGIRGELSLDSKITDSNLLQLLNEVWVAWAGSSEGDEVNGLHQGYYNLYLDHKGDVSLGITIDEDLKDFHGDIFNHEKILTLIKEGLKLECINPNEDLYSQMGVDLELRYDSNQLDDNLENLSVYSADDKQLSVELKEKEQHLEEAKLKARIIDYLVETSCEHCGSYDRLYINIEGGGTWQYQGLGYEGRGNIKDFMKAYEIDFEWKGNK</sequence>
<proteinExistence type="predicted"/>
<organism evidence="1 2">
    <name type="scientific">Lentisphaera araneosa HTCC2155</name>
    <dbReference type="NCBI Taxonomy" id="313628"/>
    <lineage>
        <taxon>Bacteria</taxon>
        <taxon>Pseudomonadati</taxon>
        <taxon>Lentisphaerota</taxon>
        <taxon>Lentisphaeria</taxon>
        <taxon>Lentisphaerales</taxon>
        <taxon>Lentisphaeraceae</taxon>
        <taxon>Lentisphaera</taxon>
    </lineage>
</organism>
<comment type="caution">
    <text evidence="1">The sequence shown here is derived from an EMBL/GenBank/DDBJ whole genome shotgun (WGS) entry which is preliminary data.</text>
</comment>
<dbReference type="STRING" id="313628.LNTAR_15112"/>
<dbReference type="RefSeq" id="WP_007280419.1">
    <property type="nucleotide sequence ID" value="NZ_ABCK01000024.1"/>
</dbReference>
<evidence type="ECO:0000313" key="2">
    <source>
        <dbReference type="Proteomes" id="UP000004947"/>
    </source>
</evidence>
<dbReference type="AlphaFoldDB" id="A6DRE7"/>
<evidence type="ECO:0000313" key="1">
    <source>
        <dbReference type="EMBL" id="EDM25757.1"/>
    </source>
</evidence>
<dbReference type="EMBL" id="ABCK01000024">
    <property type="protein sequence ID" value="EDM25757.1"/>
    <property type="molecule type" value="Genomic_DNA"/>
</dbReference>
<dbReference type="Proteomes" id="UP000004947">
    <property type="component" value="Unassembled WGS sequence"/>
</dbReference>
<name>A6DRE7_9BACT</name>
<keyword evidence="2" id="KW-1185">Reference proteome</keyword>
<gene>
    <name evidence="1" type="ORF">LNTAR_15112</name>
</gene>